<proteinExistence type="predicted"/>
<gene>
    <name evidence="9" type="ORF">SI8410_04005050</name>
</gene>
<dbReference type="SMART" id="SM00184">
    <property type="entry name" value="RING"/>
    <property type="match status" value="1"/>
</dbReference>
<keyword evidence="2" id="KW-0479">Metal-binding</keyword>
<evidence type="ECO:0000256" key="1">
    <source>
        <dbReference type="ARBA" id="ARBA00004370"/>
    </source>
</evidence>
<evidence type="ECO:0000259" key="8">
    <source>
        <dbReference type="PROSITE" id="PS50089"/>
    </source>
</evidence>
<sequence length="206" mass="21582">MQGSPSRNAAAHHGFGIGSCCRASKRLAFAGLICIFAPGGAIVGAITGAIKGQTTETGLLRGAAIGAVAGAVVSMELLEASFEGDPSSKVSLLASLVSGKAFRELVSPAMLKAYQWQTSDIFDTSSIKGISSEAMGMLPKFKLHSLSASQFGERPCAICLQEFVDGQGARRLPSCGHLYHMACVDRWLVRNSSCPICRQDVCVISL</sequence>
<dbReference type="PANTHER" id="PTHR46151">
    <property type="entry name" value="NEP1-INTERACTING PROTEIN-LIKE 2"/>
    <property type="match status" value="1"/>
</dbReference>
<dbReference type="Pfam" id="PF13639">
    <property type="entry name" value="zf-RING_2"/>
    <property type="match status" value="1"/>
</dbReference>
<dbReference type="InterPro" id="IPR013083">
    <property type="entry name" value="Znf_RING/FYVE/PHD"/>
</dbReference>
<evidence type="ECO:0000256" key="5">
    <source>
        <dbReference type="ARBA" id="ARBA00023136"/>
    </source>
</evidence>
<evidence type="ECO:0000313" key="10">
    <source>
        <dbReference type="Proteomes" id="UP000663760"/>
    </source>
</evidence>
<organism evidence="9 10">
    <name type="scientific">Spirodela intermedia</name>
    <name type="common">Intermediate duckweed</name>
    <dbReference type="NCBI Taxonomy" id="51605"/>
    <lineage>
        <taxon>Eukaryota</taxon>
        <taxon>Viridiplantae</taxon>
        <taxon>Streptophyta</taxon>
        <taxon>Embryophyta</taxon>
        <taxon>Tracheophyta</taxon>
        <taxon>Spermatophyta</taxon>
        <taxon>Magnoliopsida</taxon>
        <taxon>Liliopsida</taxon>
        <taxon>Araceae</taxon>
        <taxon>Lemnoideae</taxon>
        <taxon>Spirodela</taxon>
    </lineage>
</organism>
<evidence type="ECO:0000256" key="6">
    <source>
        <dbReference type="PROSITE-ProRule" id="PRU00175"/>
    </source>
</evidence>
<dbReference type="InterPro" id="IPR001841">
    <property type="entry name" value="Znf_RING"/>
</dbReference>
<reference evidence="9" key="1">
    <citation type="submission" date="2020-02" db="EMBL/GenBank/DDBJ databases">
        <authorList>
            <person name="Scholz U."/>
            <person name="Mascher M."/>
            <person name="Fiebig A."/>
        </authorList>
    </citation>
    <scope>NUCLEOTIDE SEQUENCE</scope>
</reference>
<keyword evidence="7" id="KW-1133">Transmembrane helix</keyword>
<protein>
    <recommendedName>
        <fullName evidence="8">RING-type domain-containing protein</fullName>
    </recommendedName>
</protein>
<dbReference type="Gene3D" id="3.30.40.10">
    <property type="entry name" value="Zinc/RING finger domain, C3HC4 (zinc finger)"/>
    <property type="match status" value="1"/>
</dbReference>
<dbReference type="GO" id="GO:0016020">
    <property type="term" value="C:membrane"/>
    <property type="evidence" value="ECO:0007669"/>
    <property type="project" value="UniProtKB-SubCell"/>
</dbReference>
<dbReference type="CDD" id="cd16461">
    <property type="entry name" value="RING-H2_EL5-like"/>
    <property type="match status" value="1"/>
</dbReference>
<keyword evidence="4" id="KW-0862">Zinc</keyword>
<comment type="subcellular location">
    <subcellularLocation>
        <location evidence="1">Membrane</location>
    </subcellularLocation>
</comment>
<evidence type="ECO:0000256" key="3">
    <source>
        <dbReference type="ARBA" id="ARBA00022771"/>
    </source>
</evidence>
<dbReference type="AlphaFoldDB" id="A0A7I8K9C6"/>
<feature type="domain" description="RING-type" evidence="8">
    <location>
        <begin position="156"/>
        <end position="198"/>
    </location>
</feature>
<dbReference type="EMBL" id="LR746267">
    <property type="protein sequence ID" value="CAA7394389.1"/>
    <property type="molecule type" value="Genomic_DNA"/>
</dbReference>
<dbReference type="PROSITE" id="PS51257">
    <property type="entry name" value="PROKAR_LIPOPROTEIN"/>
    <property type="match status" value="1"/>
</dbReference>
<dbReference type="Proteomes" id="UP000663760">
    <property type="component" value="Chromosome 4"/>
</dbReference>
<keyword evidence="10" id="KW-1185">Reference proteome</keyword>
<name>A0A7I8K9C6_SPIIN</name>
<feature type="transmembrane region" description="Helical" evidence="7">
    <location>
        <begin position="27"/>
        <end position="47"/>
    </location>
</feature>
<evidence type="ECO:0000256" key="2">
    <source>
        <dbReference type="ARBA" id="ARBA00022723"/>
    </source>
</evidence>
<keyword evidence="5 7" id="KW-0472">Membrane</keyword>
<evidence type="ECO:0000256" key="7">
    <source>
        <dbReference type="SAM" id="Phobius"/>
    </source>
</evidence>
<accession>A0A7I8K9C6</accession>
<dbReference type="GO" id="GO:0008270">
    <property type="term" value="F:zinc ion binding"/>
    <property type="evidence" value="ECO:0007669"/>
    <property type="project" value="UniProtKB-KW"/>
</dbReference>
<dbReference type="PANTHER" id="PTHR46151:SF12">
    <property type="entry name" value="RING_U-BOX SUPERFAMILY PROTEIN"/>
    <property type="match status" value="1"/>
</dbReference>
<dbReference type="OrthoDB" id="8062037at2759"/>
<keyword evidence="7" id="KW-0812">Transmembrane</keyword>
<keyword evidence="3 6" id="KW-0863">Zinc-finger</keyword>
<evidence type="ECO:0000256" key="4">
    <source>
        <dbReference type="ARBA" id="ARBA00022833"/>
    </source>
</evidence>
<dbReference type="SUPFAM" id="SSF57850">
    <property type="entry name" value="RING/U-box"/>
    <property type="match status" value="1"/>
</dbReference>
<dbReference type="PROSITE" id="PS50089">
    <property type="entry name" value="ZF_RING_2"/>
    <property type="match status" value="1"/>
</dbReference>
<evidence type="ECO:0000313" key="9">
    <source>
        <dbReference type="EMBL" id="CAA7394389.1"/>
    </source>
</evidence>